<sequence>MCPNDVMERGPLTLAGALLLLLYVARAQEALQGSEAEEVPSEKRPYRLLSFLNANKEVALTYGAINFCKLSTLLAVAKNDLNSGDPVGGLISFLFLTAGPMVRVEGVVGGDVDVPCGVFPNDAKDKVNLILWYKDNNEVPIYSYDTRRAMFPMEKHHLKDGGLRGRVEFTPSPRPPRPHTLKIKG</sequence>
<dbReference type="InterPro" id="IPR013783">
    <property type="entry name" value="Ig-like_fold"/>
</dbReference>
<organism evidence="3">
    <name type="scientific">Hyalella azteca</name>
    <name type="common">Amphipod</name>
    <dbReference type="NCBI Taxonomy" id="294128"/>
    <lineage>
        <taxon>Eukaryota</taxon>
        <taxon>Metazoa</taxon>
        <taxon>Ecdysozoa</taxon>
        <taxon>Arthropoda</taxon>
        <taxon>Crustacea</taxon>
        <taxon>Multicrustacea</taxon>
        <taxon>Malacostraca</taxon>
        <taxon>Eumalacostraca</taxon>
        <taxon>Peracarida</taxon>
        <taxon>Amphipoda</taxon>
        <taxon>Senticaudata</taxon>
        <taxon>Talitrida</taxon>
        <taxon>Talitroidea</taxon>
        <taxon>Hyalellidae</taxon>
        <taxon>Hyalella</taxon>
    </lineage>
</organism>
<gene>
    <name evidence="3" type="ORF">HAZT_HAZT008968</name>
</gene>
<keyword evidence="2" id="KW-0732">Signal</keyword>
<protein>
    <submittedName>
        <fullName evidence="3">Uncharacterized protein</fullName>
    </submittedName>
</protein>
<evidence type="ECO:0000313" key="3">
    <source>
        <dbReference type="EMBL" id="KAA0187858.1"/>
    </source>
</evidence>
<evidence type="ECO:0000256" key="2">
    <source>
        <dbReference type="SAM" id="SignalP"/>
    </source>
</evidence>
<accession>A0A6A0GUV1</accession>
<feature type="compositionally biased region" description="Basic residues" evidence="1">
    <location>
        <begin position="176"/>
        <end position="185"/>
    </location>
</feature>
<dbReference type="Proteomes" id="UP000711488">
    <property type="component" value="Unassembled WGS sequence"/>
</dbReference>
<feature type="chain" id="PRO_5025610498" evidence="2">
    <location>
        <begin position="28"/>
        <end position="185"/>
    </location>
</feature>
<dbReference type="EMBL" id="JQDR03014620">
    <property type="protein sequence ID" value="KAA0187858.1"/>
    <property type="molecule type" value="Genomic_DNA"/>
</dbReference>
<feature type="signal peptide" evidence="2">
    <location>
        <begin position="1"/>
        <end position="27"/>
    </location>
</feature>
<dbReference type="AlphaFoldDB" id="A0A6A0GUV1"/>
<evidence type="ECO:0000256" key="1">
    <source>
        <dbReference type="SAM" id="MobiDB-lite"/>
    </source>
</evidence>
<reference evidence="3" key="2">
    <citation type="journal article" date="2018" name="Environ. Sci. Technol.">
        <title>The Toxicogenome of Hyalella azteca: A Model for Sediment Ecotoxicology and Evolutionary Toxicology.</title>
        <authorList>
            <person name="Poynton H.C."/>
            <person name="Hasenbein S."/>
            <person name="Benoit J.B."/>
            <person name="Sepulveda M.S."/>
            <person name="Poelchau M.F."/>
            <person name="Hughes D.S.T."/>
            <person name="Murali S.C."/>
            <person name="Chen S."/>
            <person name="Glastad K.M."/>
            <person name="Goodisman M.A.D."/>
            <person name="Werren J.H."/>
            <person name="Vineis J.H."/>
            <person name="Bowen J.L."/>
            <person name="Friedrich M."/>
            <person name="Jones J."/>
            <person name="Robertson H.M."/>
            <person name="Feyereisen R."/>
            <person name="Mechler-Hickson A."/>
            <person name="Mathers N."/>
            <person name="Lee C.E."/>
            <person name="Colbourne J.K."/>
            <person name="Biales A."/>
            <person name="Johnston J.S."/>
            <person name="Wellborn G.A."/>
            <person name="Rosendale A.J."/>
            <person name="Cridge A.G."/>
            <person name="Munoz-Torres M.C."/>
            <person name="Bain P.A."/>
            <person name="Manny A.R."/>
            <person name="Major K.M."/>
            <person name="Lambert F.N."/>
            <person name="Vulpe C.D."/>
            <person name="Tuck P."/>
            <person name="Blalock B.J."/>
            <person name="Lin Y.Y."/>
            <person name="Smith M.E."/>
            <person name="Ochoa-Acuna H."/>
            <person name="Chen M.M."/>
            <person name="Childers C.P."/>
            <person name="Qu J."/>
            <person name="Dugan S."/>
            <person name="Lee S.L."/>
            <person name="Chao H."/>
            <person name="Dinh H."/>
            <person name="Han Y."/>
            <person name="Doddapaneni H."/>
            <person name="Worley K.C."/>
            <person name="Muzny D.M."/>
            <person name="Gibbs R.A."/>
            <person name="Richards S."/>
        </authorList>
    </citation>
    <scope>NUCLEOTIDE SEQUENCE</scope>
    <source>
        <strain evidence="3">HAZT.00-mixed</strain>
        <tissue evidence="3">Whole organism</tissue>
    </source>
</reference>
<proteinExistence type="predicted"/>
<dbReference type="Gene3D" id="2.60.40.10">
    <property type="entry name" value="Immunoglobulins"/>
    <property type="match status" value="1"/>
</dbReference>
<comment type="caution">
    <text evidence="3">The sequence shown here is derived from an EMBL/GenBank/DDBJ whole genome shotgun (WGS) entry which is preliminary data.</text>
</comment>
<feature type="region of interest" description="Disordered" evidence="1">
    <location>
        <begin position="163"/>
        <end position="185"/>
    </location>
</feature>
<reference evidence="3" key="1">
    <citation type="submission" date="2014-08" db="EMBL/GenBank/DDBJ databases">
        <authorList>
            <person name="Murali S."/>
            <person name="Richards S."/>
            <person name="Bandaranaike D."/>
            <person name="Bellair M."/>
            <person name="Blankenburg K."/>
            <person name="Chao H."/>
            <person name="Dinh H."/>
            <person name="Doddapaneni H."/>
            <person name="Dugan-Rocha S."/>
            <person name="Elkadiri S."/>
            <person name="Gnanaolivu R."/>
            <person name="Hughes D."/>
            <person name="Lee S."/>
            <person name="Li M."/>
            <person name="Ming W."/>
            <person name="Munidasa M."/>
            <person name="Muniz J."/>
            <person name="Nguyen L."/>
            <person name="Osuji N."/>
            <person name="Pu L.-L."/>
            <person name="Puazo M."/>
            <person name="Skinner E."/>
            <person name="Qu C."/>
            <person name="Quiroz J."/>
            <person name="Raj R."/>
            <person name="Weissenberger G."/>
            <person name="Xin Y."/>
            <person name="Zou X."/>
            <person name="Han Y."/>
            <person name="Worley K."/>
            <person name="Muzny D."/>
            <person name="Gibbs R."/>
        </authorList>
    </citation>
    <scope>NUCLEOTIDE SEQUENCE</scope>
    <source>
        <strain evidence="3">HAZT.00-mixed</strain>
        <tissue evidence="3">Whole organism</tissue>
    </source>
</reference>
<reference evidence="3" key="3">
    <citation type="submission" date="2019-06" db="EMBL/GenBank/DDBJ databases">
        <authorList>
            <person name="Poynton C."/>
            <person name="Hasenbein S."/>
            <person name="Benoit J.B."/>
            <person name="Sepulveda M.S."/>
            <person name="Poelchau M.F."/>
            <person name="Murali S.C."/>
            <person name="Chen S."/>
            <person name="Glastad K.M."/>
            <person name="Werren J.H."/>
            <person name="Vineis J.H."/>
            <person name="Bowen J.L."/>
            <person name="Friedrich M."/>
            <person name="Jones J."/>
            <person name="Robertson H.M."/>
            <person name="Feyereisen R."/>
            <person name="Mechler-Hickson A."/>
            <person name="Mathers N."/>
            <person name="Lee C.E."/>
            <person name="Colbourne J.K."/>
            <person name="Biales A."/>
            <person name="Johnston J.S."/>
            <person name="Wellborn G.A."/>
            <person name="Rosendale A.J."/>
            <person name="Cridge A.G."/>
            <person name="Munoz-Torres M.C."/>
            <person name="Bain P.A."/>
            <person name="Manny A.R."/>
            <person name="Major K.M."/>
            <person name="Lambert F.N."/>
            <person name="Vulpe C.D."/>
            <person name="Tuck P."/>
            <person name="Blalock B.J."/>
            <person name="Lin Y.-Y."/>
            <person name="Smith M.E."/>
            <person name="Ochoa-Acuna H."/>
            <person name="Chen M.-J.M."/>
            <person name="Childers C.P."/>
            <person name="Qu J."/>
            <person name="Dugan S."/>
            <person name="Lee S.L."/>
            <person name="Chao H."/>
            <person name="Dinh H."/>
            <person name="Han Y."/>
            <person name="Doddapaneni H."/>
            <person name="Worley K.C."/>
            <person name="Muzny D.M."/>
            <person name="Gibbs R.A."/>
            <person name="Richards S."/>
        </authorList>
    </citation>
    <scope>NUCLEOTIDE SEQUENCE</scope>
    <source>
        <strain evidence="3">HAZT.00-mixed</strain>
        <tissue evidence="3">Whole organism</tissue>
    </source>
</reference>
<name>A0A6A0GUV1_HYAAZ</name>